<feature type="domain" description="Phosphoethanolamine transferase N-terminal" evidence="10">
    <location>
        <begin position="65"/>
        <end position="172"/>
    </location>
</feature>
<feature type="transmembrane region" description="Helical" evidence="8">
    <location>
        <begin position="117"/>
        <end position="144"/>
    </location>
</feature>
<evidence type="ECO:0000259" key="9">
    <source>
        <dbReference type="Pfam" id="PF00884"/>
    </source>
</evidence>
<dbReference type="InterPro" id="IPR000917">
    <property type="entry name" value="Sulfatase_N"/>
</dbReference>
<evidence type="ECO:0000259" key="10">
    <source>
        <dbReference type="Pfam" id="PF08019"/>
    </source>
</evidence>
<keyword evidence="4 11" id="KW-0808">Transferase</keyword>
<dbReference type="GO" id="GO:0009244">
    <property type="term" value="P:lipopolysaccharide core region biosynthetic process"/>
    <property type="evidence" value="ECO:0007669"/>
    <property type="project" value="TreeGrafter"/>
</dbReference>
<reference evidence="11 12" key="1">
    <citation type="submission" date="2018-09" db="EMBL/GenBank/DDBJ databases">
        <title>Genomic Encyclopedia of Archaeal and Bacterial Type Strains, Phase II (KMG-II): from individual species to whole genera.</title>
        <authorList>
            <person name="Goeker M."/>
        </authorList>
    </citation>
    <scope>NUCLEOTIDE SEQUENCE [LARGE SCALE GENOMIC DNA]</scope>
    <source>
        <strain evidence="11 12">DSM 26283</strain>
    </source>
</reference>
<evidence type="ECO:0000256" key="8">
    <source>
        <dbReference type="SAM" id="Phobius"/>
    </source>
</evidence>
<dbReference type="GO" id="GO:0005886">
    <property type="term" value="C:plasma membrane"/>
    <property type="evidence" value="ECO:0007669"/>
    <property type="project" value="UniProtKB-SubCell"/>
</dbReference>
<sequence length="518" mass="60130">MAELKNSIFTFFKKHKKQILFHLFLNSCFLLCITLASYIHIPLSGFKDRLMYFVHILLLQFTVAGFIYFLTLNKWLFRVVFCPIFFLLSLFSFWVYTQDISITNTLIQSVFETKASIVSDLLSFQYILFMLLIIAVLIALNIIYNKVKPVSINIPFVVIALVCIYTFKIVESKRYNTLRSRLPYNIYFGIKDYYKQDTYVLDTISKSVFSGNNDLKIVLVLGETVRADHLQLNGYNRETTPLLSAKKNVLSFNNITTQYTNTATSLPRIITNLGINSSDKTNKVISVFDVFKQCDYDTFWIGNQELENSYGFLAKSNKKVVLVDSLRSVLSFNKALDEELLQPFKKAFFKDKNSLITLHMMGSHWWYENRYSDAFRKFKPVIDSKHIPSLSSEQMINSYDNTILYLDNFLNKTISVLEESDETTLLIYISDHGEILGEDGKWLHSQKSEAAKNPAMLVWYSDKFKENFTDKAEALHLNKNNSFTTDIIYHSLLDLIDVNKIEYDKNESIFNAKETPTH</sequence>
<evidence type="ECO:0000256" key="3">
    <source>
        <dbReference type="ARBA" id="ARBA00022519"/>
    </source>
</evidence>
<dbReference type="EMBL" id="RAQJ01000001">
    <property type="protein sequence ID" value="RKE98795.1"/>
    <property type="molecule type" value="Genomic_DNA"/>
</dbReference>
<dbReference type="InterPro" id="IPR040423">
    <property type="entry name" value="PEA_transferase"/>
</dbReference>
<feature type="transmembrane region" description="Helical" evidence="8">
    <location>
        <begin position="19"/>
        <end position="38"/>
    </location>
</feature>
<feature type="transmembrane region" description="Helical" evidence="8">
    <location>
        <begin position="150"/>
        <end position="170"/>
    </location>
</feature>
<dbReference type="SUPFAM" id="SSF53649">
    <property type="entry name" value="Alkaline phosphatase-like"/>
    <property type="match status" value="1"/>
</dbReference>
<evidence type="ECO:0000313" key="12">
    <source>
        <dbReference type="Proteomes" id="UP000284892"/>
    </source>
</evidence>
<evidence type="ECO:0000256" key="5">
    <source>
        <dbReference type="ARBA" id="ARBA00022692"/>
    </source>
</evidence>
<dbReference type="GO" id="GO:0016776">
    <property type="term" value="F:phosphotransferase activity, phosphate group as acceptor"/>
    <property type="evidence" value="ECO:0007669"/>
    <property type="project" value="TreeGrafter"/>
</dbReference>
<keyword evidence="12" id="KW-1185">Reference proteome</keyword>
<evidence type="ECO:0000256" key="4">
    <source>
        <dbReference type="ARBA" id="ARBA00022679"/>
    </source>
</evidence>
<keyword evidence="3" id="KW-0997">Cell inner membrane</keyword>
<evidence type="ECO:0000256" key="7">
    <source>
        <dbReference type="ARBA" id="ARBA00023136"/>
    </source>
</evidence>
<evidence type="ECO:0000313" key="11">
    <source>
        <dbReference type="EMBL" id="RKE98795.1"/>
    </source>
</evidence>
<feature type="domain" description="Sulfatase N-terminal" evidence="9">
    <location>
        <begin position="217"/>
        <end position="497"/>
    </location>
</feature>
<proteinExistence type="predicted"/>
<accession>A0A420DX46</accession>
<dbReference type="Pfam" id="PF08019">
    <property type="entry name" value="EptA_B_N"/>
    <property type="match status" value="1"/>
</dbReference>
<dbReference type="OrthoDB" id="9786870at2"/>
<keyword evidence="5 8" id="KW-0812">Transmembrane</keyword>
<dbReference type="PANTHER" id="PTHR30443">
    <property type="entry name" value="INNER MEMBRANE PROTEIN"/>
    <property type="match status" value="1"/>
</dbReference>
<comment type="caution">
    <text evidence="11">The sequence shown here is derived from an EMBL/GenBank/DDBJ whole genome shotgun (WGS) entry which is preliminary data.</text>
</comment>
<feature type="transmembrane region" description="Helical" evidence="8">
    <location>
        <begin position="75"/>
        <end position="96"/>
    </location>
</feature>
<keyword evidence="2" id="KW-1003">Cell membrane</keyword>
<feature type="transmembrane region" description="Helical" evidence="8">
    <location>
        <begin position="50"/>
        <end position="69"/>
    </location>
</feature>
<protein>
    <submittedName>
        <fullName evidence="11">Phosphatidylethanolamine:Kdo2-lipid A phosphoethanolamine transferase</fullName>
    </submittedName>
</protein>
<dbReference type="InterPro" id="IPR058130">
    <property type="entry name" value="PEA_transf_C"/>
</dbReference>
<evidence type="ECO:0000256" key="1">
    <source>
        <dbReference type="ARBA" id="ARBA00004429"/>
    </source>
</evidence>
<dbReference type="Gene3D" id="3.40.720.10">
    <property type="entry name" value="Alkaline Phosphatase, subunit A"/>
    <property type="match status" value="1"/>
</dbReference>
<evidence type="ECO:0000256" key="6">
    <source>
        <dbReference type="ARBA" id="ARBA00022989"/>
    </source>
</evidence>
<dbReference type="InterPro" id="IPR017850">
    <property type="entry name" value="Alkaline_phosphatase_core_sf"/>
</dbReference>
<organism evidence="11 12">
    <name type="scientific">Ichthyenterobacterium magnum</name>
    <dbReference type="NCBI Taxonomy" id="1230530"/>
    <lineage>
        <taxon>Bacteria</taxon>
        <taxon>Pseudomonadati</taxon>
        <taxon>Bacteroidota</taxon>
        <taxon>Flavobacteriia</taxon>
        <taxon>Flavobacteriales</taxon>
        <taxon>Flavobacteriaceae</taxon>
        <taxon>Ichthyenterobacterium</taxon>
    </lineage>
</organism>
<dbReference type="CDD" id="cd16017">
    <property type="entry name" value="LptA"/>
    <property type="match status" value="1"/>
</dbReference>
<comment type="subcellular location">
    <subcellularLocation>
        <location evidence="1">Cell inner membrane</location>
        <topology evidence="1">Multi-pass membrane protein</topology>
    </subcellularLocation>
</comment>
<evidence type="ECO:0000256" key="2">
    <source>
        <dbReference type="ARBA" id="ARBA00022475"/>
    </source>
</evidence>
<dbReference type="PANTHER" id="PTHR30443:SF2">
    <property type="entry name" value="PHOSPHOETHANOLAMINE TRANSFERASE EPTC"/>
    <property type="match status" value="1"/>
</dbReference>
<dbReference type="InterPro" id="IPR012549">
    <property type="entry name" value="EptA-like_N"/>
</dbReference>
<dbReference type="RefSeq" id="WP_120199984.1">
    <property type="nucleotide sequence ID" value="NZ_RAQJ01000001.1"/>
</dbReference>
<dbReference type="Pfam" id="PF00884">
    <property type="entry name" value="Sulfatase"/>
    <property type="match status" value="1"/>
</dbReference>
<keyword evidence="7 8" id="KW-0472">Membrane</keyword>
<keyword evidence="6 8" id="KW-1133">Transmembrane helix</keyword>
<dbReference type="AlphaFoldDB" id="A0A420DX46"/>
<dbReference type="Proteomes" id="UP000284892">
    <property type="component" value="Unassembled WGS sequence"/>
</dbReference>
<name>A0A420DX46_9FLAO</name>
<gene>
    <name evidence="11" type="ORF">BXY80_0890</name>
</gene>